<gene>
    <name evidence="2" type="ORF">I553_3339</name>
</gene>
<reference evidence="2" key="1">
    <citation type="submission" date="2014-01" db="EMBL/GenBank/DDBJ databases">
        <authorList>
            <person name="Brown-Elliot B."/>
            <person name="Wallace R."/>
            <person name="Lenaerts A."/>
            <person name="Ordway D."/>
            <person name="DeGroote M.A."/>
            <person name="Parker T."/>
            <person name="Sizemore C."/>
            <person name="Tallon L.J."/>
            <person name="Sadzewicz L.K."/>
            <person name="Sengamalay N."/>
            <person name="Fraser C.M."/>
            <person name="Hine E."/>
            <person name="Shefchek K.A."/>
            <person name="Das S.P."/>
            <person name="Tettelin H."/>
        </authorList>
    </citation>
    <scope>NUCLEOTIDE SEQUENCE [LARGE SCALE GENOMIC DNA]</scope>
    <source>
        <strain evidence="2">4042</strain>
    </source>
</reference>
<comment type="caution">
    <text evidence="2">The sequence shown here is derived from an EMBL/GenBank/DDBJ whole genome shotgun (WGS) entry which is preliminary data.</text>
</comment>
<sequence length="116" mass="12135">MRLLASLHDDDGNVAIAGLHESTAAQSITGRAGRAETGLLDGVTEIGTGSVPQRLWAKPAITVTGIDTTSIAASSNTLIPRARAKISMRVAPVVTPPRTLMRYAPISSSMRRGART</sequence>
<dbReference type="GO" id="GO:0016787">
    <property type="term" value="F:hydrolase activity"/>
    <property type="evidence" value="ECO:0007669"/>
    <property type="project" value="UniProtKB-ARBA"/>
</dbReference>
<feature type="domain" description="Peptidase M20 dimerisation" evidence="1">
    <location>
        <begin position="1"/>
        <end position="101"/>
    </location>
</feature>
<dbReference type="Gene3D" id="3.30.70.360">
    <property type="match status" value="1"/>
</dbReference>
<dbReference type="Pfam" id="PF07687">
    <property type="entry name" value="M20_dimer"/>
    <property type="match status" value="1"/>
</dbReference>
<protein>
    <submittedName>
        <fullName evidence="2">Peptidase dimerization domain protein</fullName>
    </submittedName>
</protein>
<accession>X7YXE4</accession>
<proteinExistence type="predicted"/>
<evidence type="ECO:0000259" key="1">
    <source>
        <dbReference type="Pfam" id="PF07687"/>
    </source>
</evidence>
<dbReference type="EMBL" id="JAOB01000086">
    <property type="protein sequence ID" value="EUA11095.1"/>
    <property type="molecule type" value="Genomic_DNA"/>
</dbReference>
<evidence type="ECO:0000313" key="2">
    <source>
        <dbReference type="EMBL" id="EUA11095.1"/>
    </source>
</evidence>
<dbReference type="InterPro" id="IPR011650">
    <property type="entry name" value="Peptidase_M20_dimer"/>
</dbReference>
<organism evidence="2">
    <name type="scientific">Mycobacterium xenopi 4042</name>
    <dbReference type="NCBI Taxonomy" id="1299334"/>
    <lineage>
        <taxon>Bacteria</taxon>
        <taxon>Bacillati</taxon>
        <taxon>Actinomycetota</taxon>
        <taxon>Actinomycetes</taxon>
        <taxon>Mycobacteriales</taxon>
        <taxon>Mycobacteriaceae</taxon>
        <taxon>Mycobacterium</taxon>
    </lineage>
</organism>
<dbReference type="AlphaFoldDB" id="X7YXE4"/>
<name>X7YXE4_MYCXE</name>
<dbReference type="PATRIC" id="fig|1299334.3.peg.9066"/>